<sequence>MDGSRKIQEGSGPYIWLRYATQYTIRDGRTQTLEMSVPVPIGASVEERAALIREAEVGMQQLAAHMDQRVPSGTSQTQQSGSKNGRSSAPQPAVNTRTTPAQATAIQRGNRSAALAAPQTATQPAAPTGDVQEEASAGQSIDNYHNVPANTSQTQARHGSGLNLPSSEPGSNIPLPQFIQYIKDNLDLTPKQAMEMLNVRSLTTGINLRDALELLKEKVGQVGPAPASLQVPKRSNGEDAMSGEELPRRQPTSALPHIVRPEPDSPIIEMRVRRPSVGFDEEIADEELGRPADDVTSFDELDDLPMLGDEFSEQELERARNKVNSLRESQGPTIVSPQRLQVLGNVVLSQISEQELNKLISGVWNIQTPKKLKVDQAEALISWAKLEDDFMKQVEAVLEVL</sequence>
<reference evidence="2 3" key="1">
    <citation type="submission" date="2019-01" db="EMBL/GenBank/DDBJ databases">
        <title>Draft genome sequence of Dictyobacter sp. Uno17.</title>
        <authorList>
            <person name="Wang C.M."/>
            <person name="Zheng Y."/>
            <person name="Sakai Y."/>
            <person name="Abe K."/>
            <person name="Yokota A."/>
            <person name="Yabe S."/>
        </authorList>
    </citation>
    <scope>NUCLEOTIDE SEQUENCE [LARGE SCALE GENOMIC DNA]</scope>
    <source>
        <strain evidence="2 3">Uno17</strain>
    </source>
</reference>
<dbReference type="AlphaFoldDB" id="A0A5A5T7M2"/>
<feature type="compositionally biased region" description="Polar residues" evidence="1">
    <location>
        <begin position="83"/>
        <end position="110"/>
    </location>
</feature>
<protein>
    <submittedName>
        <fullName evidence="2">Uncharacterized protein</fullName>
    </submittedName>
</protein>
<evidence type="ECO:0000313" key="3">
    <source>
        <dbReference type="Proteomes" id="UP000322530"/>
    </source>
</evidence>
<feature type="region of interest" description="Disordered" evidence="1">
    <location>
        <begin position="67"/>
        <end position="169"/>
    </location>
</feature>
<evidence type="ECO:0000313" key="2">
    <source>
        <dbReference type="EMBL" id="GCF07470.1"/>
    </source>
</evidence>
<feature type="compositionally biased region" description="Low complexity" evidence="1">
    <location>
        <begin position="72"/>
        <end position="82"/>
    </location>
</feature>
<dbReference type="EMBL" id="BIXY01000010">
    <property type="protein sequence ID" value="GCF07470.1"/>
    <property type="molecule type" value="Genomic_DNA"/>
</dbReference>
<proteinExistence type="predicted"/>
<accession>A0A5A5T7M2</accession>
<gene>
    <name evidence="2" type="ORF">KDI_10340</name>
</gene>
<name>A0A5A5T7M2_9CHLR</name>
<evidence type="ECO:0000256" key="1">
    <source>
        <dbReference type="SAM" id="MobiDB-lite"/>
    </source>
</evidence>
<comment type="caution">
    <text evidence="2">The sequence shown here is derived from an EMBL/GenBank/DDBJ whole genome shotgun (WGS) entry which is preliminary data.</text>
</comment>
<feature type="region of interest" description="Disordered" evidence="1">
    <location>
        <begin position="224"/>
        <end position="262"/>
    </location>
</feature>
<feature type="compositionally biased region" description="Low complexity" evidence="1">
    <location>
        <begin position="113"/>
        <end position="128"/>
    </location>
</feature>
<feature type="compositionally biased region" description="Polar residues" evidence="1">
    <location>
        <begin position="137"/>
        <end position="169"/>
    </location>
</feature>
<keyword evidence="3" id="KW-1185">Reference proteome</keyword>
<dbReference type="Proteomes" id="UP000322530">
    <property type="component" value="Unassembled WGS sequence"/>
</dbReference>
<organism evidence="2 3">
    <name type="scientific">Dictyobacter arantiisoli</name>
    <dbReference type="NCBI Taxonomy" id="2014874"/>
    <lineage>
        <taxon>Bacteria</taxon>
        <taxon>Bacillati</taxon>
        <taxon>Chloroflexota</taxon>
        <taxon>Ktedonobacteria</taxon>
        <taxon>Ktedonobacterales</taxon>
        <taxon>Dictyobacteraceae</taxon>
        <taxon>Dictyobacter</taxon>
    </lineage>
</organism>